<accession>A0A6M1R2C5</accession>
<comment type="cofactor">
    <cofactor evidence="1">
        <name>Mn(2+)</name>
        <dbReference type="ChEBI" id="CHEBI:29035"/>
    </cofactor>
</comment>
<dbReference type="PANTHER" id="PTHR12992">
    <property type="entry name" value="NUDIX HYDROLASE"/>
    <property type="match status" value="1"/>
</dbReference>
<evidence type="ECO:0000256" key="2">
    <source>
        <dbReference type="ARBA" id="ARBA00001946"/>
    </source>
</evidence>
<dbReference type="SUPFAM" id="SSF55811">
    <property type="entry name" value="Nudix"/>
    <property type="match status" value="1"/>
</dbReference>
<evidence type="ECO:0000256" key="1">
    <source>
        <dbReference type="ARBA" id="ARBA00001936"/>
    </source>
</evidence>
<dbReference type="EMBL" id="JAALAA010000006">
    <property type="protein sequence ID" value="NGN92831.1"/>
    <property type="molecule type" value="Genomic_DNA"/>
</dbReference>
<dbReference type="GO" id="GO:0010945">
    <property type="term" value="F:coenzyme A diphosphatase activity"/>
    <property type="evidence" value="ECO:0007669"/>
    <property type="project" value="InterPro"/>
</dbReference>
<dbReference type="PRINTS" id="PR00502">
    <property type="entry name" value="NUDIXFAMILY"/>
</dbReference>
<feature type="domain" description="Nudix hydrolase" evidence="9">
    <location>
        <begin position="19"/>
        <end position="149"/>
    </location>
</feature>
<keyword evidence="5 8" id="KW-0378">Hydrolase</keyword>
<sequence>MRANLAAFSRVAPPTSGVRRRAGVALTVFEHRGEPCVLVIKRAFGGRNAGQWALPGGRVEEGETAVEAALRELHEEAGLQASSAEVAGVLDDFVTGSGFVITPVVVVLDRPRRPRRDPVEVHSLHPVPLHRLLDDAVPRWRTAADGSPLLQMPLRHDMVIHAPTGAILWQFRQVALLGQHTRVGNVAQPAWTHQ</sequence>
<dbReference type="Gene3D" id="3.90.79.10">
    <property type="entry name" value="Nucleoside Triphosphate Pyrophosphohydrolase"/>
    <property type="match status" value="1"/>
</dbReference>
<comment type="cofactor">
    <cofactor evidence="2">
        <name>Mg(2+)</name>
        <dbReference type="ChEBI" id="CHEBI:18420"/>
    </cofactor>
</comment>
<dbReference type="InterPro" id="IPR045121">
    <property type="entry name" value="CoAse"/>
</dbReference>
<dbReference type="Proteomes" id="UP000483261">
    <property type="component" value="Unassembled WGS sequence"/>
</dbReference>
<dbReference type="InterPro" id="IPR015797">
    <property type="entry name" value="NUDIX_hydrolase-like_dom_sf"/>
</dbReference>
<evidence type="ECO:0000256" key="7">
    <source>
        <dbReference type="ARBA" id="ARBA00023211"/>
    </source>
</evidence>
<evidence type="ECO:0000259" key="9">
    <source>
        <dbReference type="PROSITE" id="PS51462"/>
    </source>
</evidence>
<name>A0A6M1R2C5_9ACTN</name>
<protein>
    <submittedName>
        <fullName evidence="10">CoA pyrophosphatase</fullName>
    </submittedName>
</protein>
<dbReference type="InterPro" id="IPR020476">
    <property type="entry name" value="Nudix_hydrolase"/>
</dbReference>
<dbReference type="PROSITE" id="PS51462">
    <property type="entry name" value="NUDIX"/>
    <property type="match status" value="1"/>
</dbReference>
<organism evidence="10 11">
    <name type="scientific">Nocardioides turkmenicus</name>
    <dbReference type="NCBI Taxonomy" id="2711220"/>
    <lineage>
        <taxon>Bacteria</taxon>
        <taxon>Bacillati</taxon>
        <taxon>Actinomycetota</taxon>
        <taxon>Actinomycetes</taxon>
        <taxon>Propionibacteriales</taxon>
        <taxon>Nocardioidaceae</taxon>
        <taxon>Nocardioides</taxon>
    </lineage>
</organism>
<evidence type="ECO:0000256" key="5">
    <source>
        <dbReference type="ARBA" id="ARBA00022801"/>
    </source>
</evidence>
<dbReference type="AlphaFoldDB" id="A0A6M1R2C5"/>
<dbReference type="Pfam" id="PF00293">
    <property type="entry name" value="NUDIX"/>
    <property type="match status" value="1"/>
</dbReference>
<dbReference type="PANTHER" id="PTHR12992:SF11">
    <property type="entry name" value="MITOCHONDRIAL COENZYME A DIPHOSPHATASE NUDT8"/>
    <property type="match status" value="1"/>
</dbReference>
<evidence type="ECO:0000256" key="4">
    <source>
        <dbReference type="ARBA" id="ARBA00022723"/>
    </source>
</evidence>
<keyword evidence="4" id="KW-0479">Metal-binding</keyword>
<evidence type="ECO:0000256" key="6">
    <source>
        <dbReference type="ARBA" id="ARBA00022842"/>
    </source>
</evidence>
<gene>
    <name evidence="10" type="ORF">G5C66_08800</name>
</gene>
<comment type="similarity">
    <text evidence="3 8">Belongs to the Nudix hydrolase family.</text>
</comment>
<dbReference type="GO" id="GO:0046872">
    <property type="term" value="F:metal ion binding"/>
    <property type="evidence" value="ECO:0007669"/>
    <property type="project" value="UniProtKB-KW"/>
</dbReference>
<comment type="caution">
    <text evidence="10">The sequence shown here is derived from an EMBL/GenBank/DDBJ whole genome shotgun (WGS) entry which is preliminary data.</text>
</comment>
<dbReference type="PROSITE" id="PS00893">
    <property type="entry name" value="NUDIX_BOX"/>
    <property type="match status" value="1"/>
</dbReference>
<evidence type="ECO:0000313" key="11">
    <source>
        <dbReference type="Proteomes" id="UP000483261"/>
    </source>
</evidence>
<reference evidence="10 11" key="1">
    <citation type="submission" date="2020-02" db="EMBL/GenBank/DDBJ databases">
        <title>Whole-genome analyses of novel actinobacteria.</title>
        <authorList>
            <person name="Sahin N."/>
        </authorList>
    </citation>
    <scope>NUCLEOTIDE SEQUENCE [LARGE SCALE GENOMIC DNA]</scope>
    <source>
        <strain evidence="10 11">KC13</strain>
    </source>
</reference>
<evidence type="ECO:0000256" key="3">
    <source>
        <dbReference type="ARBA" id="ARBA00005582"/>
    </source>
</evidence>
<evidence type="ECO:0000313" key="10">
    <source>
        <dbReference type="EMBL" id="NGN92831.1"/>
    </source>
</evidence>
<keyword evidence="6" id="KW-0460">Magnesium</keyword>
<keyword evidence="11" id="KW-1185">Reference proteome</keyword>
<dbReference type="InterPro" id="IPR000086">
    <property type="entry name" value="NUDIX_hydrolase_dom"/>
</dbReference>
<dbReference type="InterPro" id="IPR020084">
    <property type="entry name" value="NUDIX_hydrolase_CS"/>
</dbReference>
<proteinExistence type="inferred from homology"/>
<keyword evidence="7" id="KW-0464">Manganese</keyword>
<dbReference type="CDD" id="cd03426">
    <property type="entry name" value="NUDIX_CoAse_Nudt7"/>
    <property type="match status" value="1"/>
</dbReference>
<evidence type="ECO:0000256" key="8">
    <source>
        <dbReference type="RuleBase" id="RU003476"/>
    </source>
</evidence>